<keyword evidence="3" id="KW-1185">Reference proteome</keyword>
<dbReference type="Gene3D" id="3.40.1260.10">
    <property type="entry name" value="DsrEFH-like"/>
    <property type="match status" value="1"/>
</dbReference>
<dbReference type="EMBL" id="CP131913">
    <property type="protein sequence ID" value="WLI72891.1"/>
    <property type="molecule type" value="Genomic_DNA"/>
</dbReference>
<organism evidence="2 3">
    <name type="scientific">Halomonas alkalicola</name>
    <dbReference type="NCBI Taxonomy" id="1930622"/>
    <lineage>
        <taxon>Bacteria</taxon>
        <taxon>Pseudomonadati</taxon>
        <taxon>Pseudomonadota</taxon>
        <taxon>Gammaproteobacteria</taxon>
        <taxon>Oceanospirillales</taxon>
        <taxon>Halomonadaceae</taxon>
        <taxon>Halomonas</taxon>
    </lineage>
</organism>
<reference evidence="2 3" key="1">
    <citation type="submission" date="2023-08" db="EMBL/GenBank/DDBJ databases">
        <title>Transcriptome Analysis of Halomonas alkalicola CICC 11012s to Identify the Genes Involved in Alkaline Tolerances.</title>
        <authorList>
            <person name="Zhai L."/>
        </authorList>
    </citation>
    <scope>NUCLEOTIDE SEQUENCE [LARGE SCALE GENOMIC DNA]</scope>
    <source>
        <strain evidence="2 3">CICC 11012s</strain>
    </source>
</reference>
<dbReference type="InterPro" id="IPR027396">
    <property type="entry name" value="DsrEFH-like"/>
</dbReference>
<feature type="signal peptide" evidence="1">
    <location>
        <begin position="1"/>
        <end position="24"/>
    </location>
</feature>
<evidence type="ECO:0008006" key="4">
    <source>
        <dbReference type="Google" id="ProtNLM"/>
    </source>
</evidence>
<accession>A0ABY9H346</accession>
<protein>
    <recommendedName>
        <fullName evidence="4">DsrE family protein</fullName>
    </recommendedName>
</protein>
<proteinExistence type="predicted"/>
<evidence type="ECO:0000256" key="1">
    <source>
        <dbReference type="SAM" id="SignalP"/>
    </source>
</evidence>
<dbReference type="RefSeq" id="WP_169959033.1">
    <property type="nucleotide sequence ID" value="NZ_CP131913.1"/>
</dbReference>
<dbReference type="Proteomes" id="UP001235344">
    <property type="component" value="Chromosome"/>
</dbReference>
<dbReference type="SUPFAM" id="SSF75169">
    <property type="entry name" value="DsrEFH-like"/>
    <property type="match status" value="1"/>
</dbReference>
<name>A0ABY9H346_9GAMM</name>
<sequence length="156" mass="16206">MNRAAVSLFAGALLTAGLSLPALAGSHGGGDDAHDDYADKALFIVTSDSLQTQGMAMILANAMREQGTTPHILLCDAAGELAIEGYESETELGPRGVKPEGLMQMMMGEGAGVDVCAIYLPNTDYEEGDLREGVGVAAPGPMAEMMRDPAIPVFSF</sequence>
<gene>
    <name evidence="2" type="ORF">B6N23_14180</name>
</gene>
<evidence type="ECO:0000313" key="2">
    <source>
        <dbReference type="EMBL" id="WLI72891.1"/>
    </source>
</evidence>
<feature type="chain" id="PRO_5045505580" description="DsrE family protein" evidence="1">
    <location>
        <begin position="25"/>
        <end position="156"/>
    </location>
</feature>
<evidence type="ECO:0000313" key="3">
    <source>
        <dbReference type="Proteomes" id="UP001235344"/>
    </source>
</evidence>
<keyword evidence="1" id="KW-0732">Signal</keyword>